<proteinExistence type="predicted"/>
<protein>
    <submittedName>
        <fullName evidence="1">Uncharacterized protein</fullName>
    </submittedName>
</protein>
<dbReference type="AlphaFoldDB" id="A0A448WFN4"/>
<accession>A0A448WFN4</accession>
<evidence type="ECO:0000313" key="1">
    <source>
        <dbReference type="EMBL" id="VEL10628.1"/>
    </source>
</evidence>
<sequence length="328" mass="35249">MVTLLNLHHLEAIDGDDVKTILDETESDLLATDLGMKNSNRMNENSAIYAESEAPSGQLATAKLASLLDLPGFLSDSVSEKPSIIPDIILDLQTVPESNNNLQTVAWPKCFGSQLSLPFYGHGTVTTIESPGSLTVSEVASHSSLSPNISLSGVISGHKMSPVRLRHGITTPDMPYCMITNQNPVGLRRIFSLTDLYTSSHRNGGIAKVATDSKDSNVKEKLSTDCRSPQLDSDATLQMKDGVCLSQFLVVSSFNTPAGDKLKSLQGSSMDLVSKTGRKCRSRTDSSNIAVADGELFAANCILSLGQKSNSVSSRRLSHPTFRLIYSD</sequence>
<dbReference type="EMBL" id="CAAALY010009528">
    <property type="protein sequence ID" value="VEL10628.1"/>
    <property type="molecule type" value="Genomic_DNA"/>
</dbReference>
<reference evidence="1" key="1">
    <citation type="submission" date="2018-11" db="EMBL/GenBank/DDBJ databases">
        <authorList>
            <consortium name="Pathogen Informatics"/>
        </authorList>
    </citation>
    <scope>NUCLEOTIDE SEQUENCE</scope>
</reference>
<evidence type="ECO:0000313" key="2">
    <source>
        <dbReference type="Proteomes" id="UP000784294"/>
    </source>
</evidence>
<keyword evidence="2" id="KW-1185">Reference proteome</keyword>
<organism evidence="1 2">
    <name type="scientific">Protopolystoma xenopodis</name>
    <dbReference type="NCBI Taxonomy" id="117903"/>
    <lineage>
        <taxon>Eukaryota</taxon>
        <taxon>Metazoa</taxon>
        <taxon>Spiralia</taxon>
        <taxon>Lophotrochozoa</taxon>
        <taxon>Platyhelminthes</taxon>
        <taxon>Monogenea</taxon>
        <taxon>Polyopisthocotylea</taxon>
        <taxon>Polystomatidea</taxon>
        <taxon>Polystomatidae</taxon>
        <taxon>Protopolystoma</taxon>
    </lineage>
</organism>
<comment type="caution">
    <text evidence="1">The sequence shown here is derived from an EMBL/GenBank/DDBJ whole genome shotgun (WGS) entry which is preliminary data.</text>
</comment>
<name>A0A448WFN4_9PLAT</name>
<dbReference type="Proteomes" id="UP000784294">
    <property type="component" value="Unassembled WGS sequence"/>
</dbReference>
<gene>
    <name evidence="1" type="ORF">PXEA_LOCUS4068</name>
</gene>